<protein>
    <submittedName>
        <fullName evidence="3">Class F sortase</fullName>
    </submittedName>
</protein>
<proteinExistence type="predicted"/>
<organism evidence="3 4">
    <name type="scientific">Planosporangium thailandense</name>
    <dbReference type="NCBI Taxonomy" id="765197"/>
    <lineage>
        <taxon>Bacteria</taxon>
        <taxon>Bacillati</taxon>
        <taxon>Actinomycetota</taxon>
        <taxon>Actinomycetes</taxon>
        <taxon>Micromonosporales</taxon>
        <taxon>Micromonosporaceae</taxon>
        <taxon>Planosporangium</taxon>
    </lineage>
</organism>
<dbReference type="Gene3D" id="2.40.260.10">
    <property type="entry name" value="Sortase"/>
    <property type="match status" value="1"/>
</dbReference>
<dbReference type="EMBL" id="JAATVY010000005">
    <property type="protein sequence ID" value="NJC70045.1"/>
    <property type="molecule type" value="Genomic_DNA"/>
</dbReference>
<evidence type="ECO:0000256" key="1">
    <source>
        <dbReference type="ARBA" id="ARBA00022801"/>
    </source>
</evidence>
<dbReference type="InterPro" id="IPR023365">
    <property type="entry name" value="Sortase_dom-sf"/>
</dbReference>
<dbReference type="Pfam" id="PF04203">
    <property type="entry name" value="Sortase"/>
    <property type="match status" value="1"/>
</dbReference>
<dbReference type="Proteomes" id="UP000722989">
    <property type="component" value="Unassembled WGS sequence"/>
</dbReference>
<name>A0ABX0XXE5_9ACTN</name>
<dbReference type="CDD" id="cd05829">
    <property type="entry name" value="Sortase_F"/>
    <property type="match status" value="1"/>
</dbReference>
<dbReference type="SUPFAM" id="SSF63817">
    <property type="entry name" value="Sortase"/>
    <property type="match status" value="1"/>
</dbReference>
<reference evidence="3 4" key="1">
    <citation type="submission" date="2020-03" db="EMBL/GenBank/DDBJ databases">
        <title>WGS of the type strain of Planosporangium spp.</title>
        <authorList>
            <person name="Thawai C."/>
        </authorList>
    </citation>
    <scope>NUCLEOTIDE SEQUENCE [LARGE SCALE GENOMIC DNA]</scope>
    <source>
        <strain evidence="3 4">TBRC 5610</strain>
    </source>
</reference>
<dbReference type="InterPro" id="IPR005754">
    <property type="entry name" value="Sortase"/>
</dbReference>
<gene>
    <name evidence="3" type="ORF">HC031_10035</name>
</gene>
<keyword evidence="1" id="KW-0378">Hydrolase</keyword>
<accession>A0ABX0XXE5</accession>
<dbReference type="InterPro" id="IPR042001">
    <property type="entry name" value="Sortase_F"/>
</dbReference>
<sequence>MNDRQPLVRGAGLLAVLVAVLMVGARGQTTPDTSRLTWAAPSTAPRGSAGRPAPPASGGPQPEALPRSAPLRVSIPAIDAESALVPLRLNPDRTVEVPPVEDPMQAGWYALGPTPGEAGASVILGHVDGYTQPGIFFRLRDLRSGDQVLVARADGATARFVVYRTEQVPKDAFPTAEVYGGTSRPELHLVTCGGAFDRQAGSYLDNIIVFAVLAGSGSG</sequence>
<dbReference type="RefSeq" id="WP_167924957.1">
    <property type="nucleotide sequence ID" value="NZ_JAATVY010000005.1"/>
</dbReference>
<comment type="caution">
    <text evidence="3">The sequence shown here is derived from an EMBL/GenBank/DDBJ whole genome shotgun (WGS) entry which is preliminary data.</text>
</comment>
<dbReference type="NCBIfam" id="NF033748">
    <property type="entry name" value="class_F_sortase"/>
    <property type="match status" value="1"/>
</dbReference>
<feature type="region of interest" description="Disordered" evidence="2">
    <location>
        <begin position="29"/>
        <end position="67"/>
    </location>
</feature>
<evidence type="ECO:0000256" key="2">
    <source>
        <dbReference type="SAM" id="MobiDB-lite"/>
    </source>
</evidence>
<evidence type="ECO:0000313" key="3">
    <source>
        <dbReference type="EMBL" id="NJC70045.1"/>
    </source>
</evidence>
<keyword evidence="4" id="KW-1185">Reference proteome</keyword>
<evidence type="ECO:0000313" key="4">
    <source>
        <dbReference type="Proteomes" id="UP000722989"/>
    </source>
</evidence>